<feature type="chain" id="PRO_5009110535" evidence="2">
    <location>
        <begin position="28"/>
        <end position="174"/>
    </location>
</feature>
<dbReference type="EMBL" id="CP017557">
    <property type="protein sequence ID" value="AOW05565.1"/>
    <property type="molecule type" value="Genomic_DNA"/>
</dbReference>
<feature type="region of interest" description="Disordered" evidence="1">
    <location>
        <begin position="83"/>
        <end position="116"/>
    </location>
</feature>
<dbReference type="AlphaFoldDB" id="A0A1D8NIW8"/>
<feature type="compositionally biased region" description="Basic and acidic residues" evidence="1">
    <location>
        <begin position="83"/>
        <end position="102"/>
    </location>
</feature>
<accession>A0A1D8NIW8</accession>
<dbReference type="GeneID" id="94583643"/>
<feature type="compositionally biased region" description="Basic and acidic residues" evidence="1">
    <location>
        <begin position="146"/>
        <end position="174"/>
    </location>
</feature>
<evidence type="ECO:0000313" key="3">
    <source>
        <dbReference type="EMBL" id="AOW05565.1"/>
    </source>
</evidence>
<organism evidence="3 4">
    <name type="scientific">Yarrowia lipolytica</name>
    <name type="common">Candida lipolytica</name>
    <dbReference type="NCBI Taxonomy" id="4952"/>
    <lineage>
        <taxon>Eukaryota</taxon>
        <taxon>Fungi</taxon>
        <taxon>Dikarya</taxon>
        <taxon>Ascomycota</taxon>
        <taxon>Saccharomycotina</taxon>
        <taxon>Dipodascomycetes</taxon>
        <taxon>Dipodascales</taxon>
        <taxon>Dipodascales incertae sedis</taxon>
        <taxon>Yarrowia</taxon>
    </lineage>
</organism>
<sequence length="174" mass="20224">MLRSHSFPTSVTRCNLLHFFLVHLVHLLNRPSQIYKCCIRDTDPNYPKNSRQAHIFPLAFIEQLRLVIYDPIVGRGSYRQITDRERIRQTGRESDRQGENQTDRQTPSPSDTVRHPVRHSLVFLTNSAVAVSEYPETTGENQRQGRLGDRKRLGDRIRIRRQSASEKEQFGAIT</sequence>
<evidence type="ECO:0000313" key="4">
    <source>
        <dbReference type="Proteomes" id="UP000182444"/>
    </source>
</evidence>
<dbReference type="Proteomes" id="UP000182444">
    <property type="component" value="Chromosome 1E"/>
</dbReference>
<gene>
    <name evidence="3" type="ORF">YALI1_E21106g</name>
</gene>
<keyword evidence="2" id="KW-0732">Signal</keyword>
<proteinExistence type="predicted"/>
<dbReference type="RefSeq" id="XP_068139139.1">
    <property type="nucleotide sequence ID" value="XM_068283038.1"/>
</dbReference>
<name>A0A1D8NIW8_YARLL</name>
<feature type="region of interest" description="Disordered" evidence="1">
    <location>
        <begin position="133"/>
        <end position="174"/>
    </location>
</feature>
<protein>
    <submittedName>
        <fullName evidence="3">Uncharacterized protein</fullName>
    </submittedName>
</protein>
<feature type="signal peptide" evidence="2">
    <location>
        <begin position="1"/>
        <end position="27"/>
    </location>
</feature>
<dbReference type="VEuPathDB" id="FungiDB:YALI1_E21106g"/>
<reference evidence="3 4" key="1">
    <citation type="journal article" date="2016" name="PLoS ONE">
        <title>Sequence Assembly of Yarrowia lipolytica Strain W29/CLIB89 Shows Transposable Element Diversity.</title>
        <authorList>
            <person name="Magnan C."/>
            <person name="Yu J."/>
            <person name="Chang I."/>
            <person name="Jahn E."/>
            <person name="Kanomata Y."/>
            <person name="Wu J."/>
            <person name="Zeller M."/>
            <person name="Oakes M."/>
            <person name="Baldi P."/>
            <person name="Sandmeyer S."/>
        </authorList>
    </citation>
    <scope>NUCLEOTIDE SEQUENCE [LARGE SCALE GENOMIC DNA]</scope>
    <source>
        <strain evidence="4">CLIB89(W29)</strain>
    </source>
</reference>
<evidence type="ECO:0000256" key="2">
    <source>
        <dbReference type="SAM" id="SignalP"/>
    </source>
</evidence>
<evidence type="ECO:0000256" key="1">
    <source>
        <dbReference type="SAM" id="MobiDB-lite"/>
    </source>
</evidence>